<evidence type="ECO:0000256" key="1">
    <source>
        <dbReference type="ARBA" id="ARBA00002549"/>
    </source>
</evidence>
<dbReference type="AlphaFoldDB" id="A0A0M4LTT3"/>
<feature type="domain" description="Glutaredoxin" evidence="8">
    <location>
        <begin position="4"/>
        <end position="62"/>
    </location>
</feature>
<dbReference type="GO" id="GO:0045454">
    <property type="term" value="P:cell redox homeostasis"/>
    <property type="evidence" value="ECO:0007669"/>
    <property type="project" value="InterPro"/>
</dbReference>
<accession>A0A0M4LTT3</accession>
<dbReference type="InterPro" id="IPR036249">
    <property type="entry name" value="Thioredoxin-like_sf"/>
</dbReference>
<dbReference type="Pfam" id="PF00462">
    <property type="entry name" value="Glutaredoxin"/>
    <property type="match status" value="1"/>
</dbReference>
<keyword evidence="4 7" id="KW-0249">Electron transport</keyword>
<dbReference type="GO" id="GO:0015035">
    <property type="term" value="F:protein-disulfide reductase activity"/>
    <property type="evidence" value="ECO:0007669"/>
    <property type="project" value="TreeGrafter"/>
</dbReference>
<dbReference type="Proteomes" id="UP000057213">
    <property type="component" value="Chromosome"/>
</dbReference>
<dbReference type="PANTHER" id="PTHR46679:SF1">
    <property type="entry name" value="GLUTAREDOXIN-2, MITOCHONDRIAL"/>
    <property type="match status" value="1"/>
</dbReference>
<dbReference type="EMBL" id="CP010401">
    <property type="protein sequence ID" value="ALE04097.1"/>
    <property type="molecule type" value="Genomic_DNA"/>
</dbReference>
<dbReference type="InterPro" id="IPR014025">
    <property type="entry name" value="Glutaredoxin_subgr"/>
</dbReference>
<dbReference type="PRINTS" id="PR00160">
    <property type="entry name" value="GLUTAREDOXIN"/>
</dbReference>
<evidence type="ECO:0000313" key="9">
    <source>
        <dbReference type="EMBL" id="ALE04097.1"/>
    </source>
</evidence>
<protein>
    <recommendedName>
        <fullName evidence="7">Glutaredoxin</fullName>
    </recommendedName>
</protein>
<evidence type="ECO:0000256" key="5">
    <source>
        <dbReference type="ARBA" id="ARBA00023157"/>
    </source>
</evidence>
<evidence type="ECO:0000313" key="10">
    <source>
        <dbReference type="Proteomes" id="UP000057213"/>
    </source>
</evidence>
<keyword evidence="7" id="KW-0963">Cytoplasm</keyword>
<evidence type="ECO:0000256" key="4">
    <source>
        <dbReference type="ARBA" id="ARBA00022982"/>
    </source>
</evidence>
<comment type="function">
    <text evidence="1 7">Has a glutathione-disulfide oxidoreductase activity in the presence of NADPH and glutathione reductase. Reduces low molecular weight disulfides and proteins.</text>
</comment>
<reference evidence="9 10" key="1">
    <citation type="journal article" date="2015" name="Genome Announc.">
        <title>Complete Genome Sequence of Bartonella ancashensis Strain 20.00, Isolated from the Blood of a Patient with Verruga Peruana.</title>
        <authorList>
            <person name="Hang J."/>
            <person name="Mullins K.E."/>
            <person name="Clifford R.J."/>
            <person name="Onmus-Leone F."/>
            <person name="Yang Y."/>
            <person name="Jiang J."/>
            <person name="Leguia M."/>
            <person name="Kasper M.R."/>
            <person name="Maguina C."/>
            <person name="Lesho E.P."/>
            <person name="Jarman R.G."/>
            <person name="Richards A.L."/>
            <person name="Blazes D."/>
        </authorList>
    </citation>
    <scope>NUCLEOTIDE SEQUENCE [LARGE SCALE GENOMIC DNA]</scope>
    <source>
        <strain evidence="9 10">20.00</strain>
    </source>
</reference>
<dbReference type="OrthoDB" id="9814618at2"/>
<evidence type="ECO:0000256" key="7">
    <source>
        <dbReference type="RuleBase" id="RU364065"/>
    </source>
</evidence>
<keyword evidence="5" id="KW-1015">Disulfide bond</keyword>
<dbReference type="NCBIfam" id="TIGR02181">
    <property type="entry name" value="GRX_bact"/>
    <property type="match status" value="1"/>
</dbReference>
<dbReference type="InterPro" id="IPR011767">
    <property type="entry name" value="GLR_AS"/>
</dbReference>
<dbReference type="KEGG" id="banc:PU02_1283"/>
<evidence type="ECO:0000256" key="6">
    <source>
        <dbReference type="ARBA" id="ARBA00023284"/>
    </source>
</evidence>
<dbReference type="RefSeq" id="WP_053944534.1">
    <property type="nucleotide sequence ID" value="NZ_CP010401.1"/>
</dbReference>
<dbReference type="PATRIC" id="fig|1318743.3.peg.1299"/>
<comment type="similarity">
    <text evidence="2 7">Belongs to the glutaredoxin family.</text>
</comment>
<organism evidence="9 10">
    <name type="scientific">Bartonella ancashensis</name>
    <dbReference type="NCBI Taxonomy" id="1318743"/>
    <lineage>
        <taxon>Bacteria</taxon>
        <taxon>Pseudomonadati</taxon>
        <taxon>Pseudomonadota</taxon>
        <taxon>Alphaproteobacteria</taxon>
        <taxon>Hyphomicrobiales</taxon>
        <taxon>Bartonellaceae</taxon>
        <taxon>Bartonella</taxon>
    </lineage>
</organism>
<dbReference type="PROSITE" id="PS00195">
    <property type="entry name" value="GLUTAREDOXIN_1"/>
    <property type="match status" value="1"/>
</dbReference>
<dbReference type="GO" id="GO:0015038">
    <property type="term" value="F:glutathione disulfide oxidoreductase activity"/>
    <property type="evidence" value="ECO:0007669"/>
    <property type="project" value="UniProtKB-UniRule"/>
</dbReference>
<dbReference type="PROSITE" id="PS51354">
    <property type="entry name" value="GLUTAREDOXIN_2"/>
    <property type="match status" value="1"/>
</dbReference>
<dbReference type="InterPro" id="IPR011900">
    <property type="entry name" value="GRX_bact"/>
</dbReference>
<dbReference type="CDD" id="cd03418">
    <property type="entry name" value="GRX_GRXb_1_3_like"/>
    <property type="match status" value="1"/>
</dbReference>
<keyword evidence="3 7" id="KW-0813">Transport</keyword>
<dbReference type="InterPro" id="IPR002109">
    <property type="entry name" value="Glutaredoxin"/>
</dbReference>
<keyword evidence="10" id="KW-1185">Reference proteome</keyword>
<keyword evidence="6 7" id="KW-0676">Redox-active center</keyword>
<proteinExistence type="inferred from homology"/>
<dbReference type="SUPFAM" id="SSF52833">
    <property type="entry name" value="Thioredoxin-like"/>
    <property type="match status" value="1"/>
</dbReference>
<sequence length="84" mass="9401">MKEVTVYTRPNCPYCVKALALLDKKGIKYTNIDASTSLRQQMVQRANGRNTFPQIFIGDYHVGGCDDLHSLDAEGKLTPLLEDI</sequence>
<evidence type="ECO:0000259" key="8">
    <source>
        <dbReference type="Pfam" id="PF00462"/>
    </source>
</evidence>
<evidence type="ECO:0000256" key="2">
    <source>
        <dbReference type="ARBA" id="ARBA00007787"/>
    </source>
</evidence>
<name>A0A0M4LTT3_9HYPH</name>
<dbReference type="Gene3D" id="3.40.30.10">
    <property type="entry name" value="Glutaredoxin"/>
    <property type="match status" value="1"/>
</dbReference>
<evidence type="ECO:0000256" key="3">
    <source>
        <dbReference type="ARBA" id="ARBA00022448"/>
    </source>
</evidence>
<gene>
    <name evidence="9" type="ORF">PU02_1283</name>
</gene>
<dbReference type="STRING" id="1318743.PU02_1283"/>
<dbReference type="PANTHER" id="PTHR46679">
    <property type="match status" value="1"/>
</dbReference>